<name>A0A6N3EF70_ENTCA</name>
<reference evidence="2" key="1">
    <citation type="submission" date="2019-11" db="EMBL/GenBank/DDBJ databases">
        <authorList>
            <person name="Feng L."/>
        </authorList>
    </citation>
    <scope>NUCLEOTIDE SEQUENCE</scope>
    <source>
        <strain evidence="2">ECasseliflavusLFYP2</strain>
    </source>
</reference>
<gene>
    <name evidence="2" type="ORF">ECLFYP2_03200</name>
</gene>
<organism evidence="2">
    <name type="scientific">Enterococcus casseliflavus</name>
    <name type="common">Enterococcus flavescens</name>
    <dbReference type="NCBI Taxonomy" id="37734"/>
    <lineage>
        <taxon>Bacteria</taxon>
        <taxon>Bacillati</taxon>
        <taxon>Bacillota</taxon>
        <taxon>Bacilli</taxon>
        <taxon>Lactobacillales</taxon>
        <taxon>Enterococcaceae</taxon>
        <taxon>Enterococcus</taxon>
    </lineage>
</organism>
<evidence type="ECO:0000313" key="2">
    <source>
        <dbReference type="EMBL" id="VYU40346.1"/>
    </source>
</evidence>
<accession>A0A6N3EF70</accession>
<protein>
    <recommendedName>
        <fullName evidence="3">Helix-turn-helix domain-containing protein</fullName>
    </recommendedName>
</protein>
<dbReference type="AlphaFoldDB" id="A0A6N3EF70"/>
<proteinExistence type="predicted"/>
<evidence type="ECO:0008006" key="3">
    <source>
        <dbReference type="Google" id="ProtNLM"/>
    </source>
</evidence>
<feature type="region of interest" description="Disordered" evidence="1">
    <location>
        <begin position="127"/>
        <end position="147"/>
    </location>
</feature>
<dbReference type="EMBL" id="CACRTX010000013">
    <property type="protein sequence ID" value="VYU40346.1"/>
    <property type="molecule type" value="Genomic_DNA"/>
</dbReference>
<sequence>MAIHRSYFAIIPASVRYDNRLIPSAKLLYGEITALSNERGYCWASNDYFAQLYGVSKTTIKSWLKSLEDNGHINRIVKYKNGSKEIENRWISISTPRQENLPTPVGNLTDPRQENLLTPRSEICPDNNTSINNTFNNTNKEEVETSPVKYSTEHFTLASKLKNNLINDFPKEMKKANLENWADVIRLMEEKDDRTIKQIEYVINWLPSSEFWFGNIRSAKKLREKFDSLKFEIKKETSNQKRIKKPFIREEPLPERFVNPEPEPEIDPEPEPEIDPERQAEINAKVQAYLNKKGGG</sequence>
<feature type="region of interest" description="Disordered" evidence="1">
    <location>
        <begin position="243"/>
        <end position="278"/>
    </location>
</feature>
<evidence type="ECO:0000256" key="1">
    <source>
        <dbReference type="SAM" id="MobiDB-lite"/>
    </source>
</evidence>
<feature type="compositionally biased region" description="Low complexity" evidence="1">
    <location>
        <begin position="127"/>
        <end position="138"/>
    </location>
</feature>
<feature type="compositionally biased region" description="Acidic residues" evidence="1">
    <location>
        <begin position="262"/>
        <end position="274"/>
    </location>
</feature>
<dbReference type="Pfam" id="PF13730">
    <property type="entry name" value="HTH_36"/>
    <property type="match status" value="1"/>
</dbReference>
<dbReference type="RefSeq" id="WP_421758277.1">
    <property type="nucleotide sequence ID" value="NZ_CACRTX010000013.1"/>
</dbReference>